<proteinExistence type="predicted"/>
<dbReference type="STRING" id="709986.Deima_2289"/>
<reference evidence="2 3" key="1">
    <citation type="journal article" date="2011" name="Stand. Genomic Sci.">
        <title>Complete genome sequence of Deinococcus maricopensis type strain (LB-34).</title>
        <authorList>
            <person name="Pukall R."/>
            <person name="Zeytun A."/>
            <person name="Lucas S."/>
            <person name="Lapidus A."/>
            <person name="Hammon N."/>
            <person name="Deshpande S."/>
            <person name="Nolan M."/>
            <person name="Cheng J.F."/>
            <person name="Pitluck S."/>
            <person name="Liolios K."/>
            <person name="Pagani I."/>
            <person name="Mikhailova N."/>
            <person name="Ivanova N."/>
            <person name="Mavromatis K."/>
            <person name="Pati A."/>
            <person name="Tapia R."/>
            <person name="Han C."/>
            <person name="Goodwin L."/>
            <person name="Chen A."/>
            <person name="Palaniappan K."/>
            <person name="Land M."/>
            <person name="Hauser L."/>
            <person name="Chang Y.J."/>
            <person name="Jeffries C.D."/>
            <person name="Brambilla E.M."/>
            <person name="Rohde M."/>
            <person name="Goker M."/>
            <person name="Detter J.C."/>
            <person name="Woyke T."/>
            <person name="Bristow J."/>
            <person name="Eisen J.A."/>
            <person name="Markowitz V."/>
            <person name="Hugenholtz P."/>
            <person name="Kyrpides N.C."/>
            <person name="Klenk H.P."/>
        </authorList>
    </citation>
    <scope>NUCLEOTIDE SEQUENCE [LARGE SCALE GENOMIC DNA]</scope>
    <source>
        <strain evidence="3">DSM 21211 / LMG 22137 / NRRL B-23946 / LB-34</strain>
    </source>
</reference>
<evidence type="ECO:0000313" key="2">
    <source>
        <dbReference type="EMBL" id="ADV67927.1"/>
    </source>
</evidence>
<dbReference type="SUPFAM" id="SSF53474">
    <property type="entry name" value="alpha/beta-Hydrolases"/>
    <property type="match status" value="1"/>
</dbReference>
<sequence length="294" mass="32151" precursor="true">MRRAALLLTSALAACAPVNLTPGAAPTYAGPLTPRPPGTPDVLILGVSGHCSVPCDPAGNWDYLTPRGTLAALADTLRAQGLQVETRGYSARLVDHSSPYAPSVQRGFLSLERDLLDANRDLVWGRRNPTRIVLVAHSHGSTWTHQLTRLHPEVPVRLMIDLDSICLAWQTDNMNDFRTLSADARAAWSTDPAFGCSYARLGNRTYRVKDLVWPNVRYNLEVQSKRLPHAPDGSPHARAVNVLFESTPNVRTDGTHSGLRTYVSPIDDHSAVAYPNSDAGRWLAAQLPTLDWTP</sequence>
<evidence type="ECO:0000256" key="1">
    <source>
        <dbReference type="SAM" id="SignalP"/>
    </source>
</evidence>
<dbReference type="PROSITE" id="PS51257">
    <property type="entry name" value="PROKAR_LIPOPROTEIN"/>
    <property type="match status" value="1"/>
</dbReference>
<keyword evidence="3" id="KW-1185">Reference proteome</keyword>
<gene>
    <name evidence="2" type="ordered locus">Deima_2289</name>
</gene>
<dbReference type="eggNOG" id="ENOG50345XS">
    <property type="taxonomic scope" value="Bacteria"/>
</dbReference>
<evidence type="ECO:0000313" key="3">
    <source>
        <dbReference type="Proteomes" id="UP000008635"/>
    </source>
</evidence>
<dbReference type="EMBL" id="CP002454">
    <property type="protein sequence ID" value="ADV67927.1"/>
    <property type="molecule type" value="Genomic_DNA"/>
</dbReference>
<feature type="chain" id="PRO_5003228490" evidence="1">
    <location>
        <begin position="25"/>
        <end position="294"/>
    </location>
</feature>
<dbReference type="AlphaFoldDB" id="E8UA38"/>
<reference evidence="3" key="2">
    <citation type="submission" date="2011-01" db="EMBL/GenBank/DDBJ databases">
        <title>The complete genome of Deinococcus maricopensis DSM 21211.</title>
        <authorList>
            <consortium name="US DOE Joint Genome Institute (JGI-PGF)"/>
            <person name="Lucas S."/>
            <person name="Copeland A."/>
            <person name="Lapidus A."/>
            <person name="Goodwin L."/>
            <person name="Pitluck S."/>
            <person name="Kyrpides N."/>
            <person name="Mavromatis K."/>
            <person name="Pagani I."/>
            <person name="Ivanova N."/>
            <person name="Ovchinnikova G."/>
            <person name="Zeytun A."/>
            <person name="Detter J.C."/>
            <person name="Han C."/>
            <person name="Land M."/>
            <person name="Hauser L."/>
            <person name="Markowitz V."/>
            <person name="Cheng J.-F."/>
            <person name="Hugenholtz P."/>
            <person name="Woyke T."/>
            <person name="Wu D."/>
            <person name="Pukall R."/>
            <person name="Gehrich-Schroeter G."/>
            <person name="Brambilla E."/>
            <person name="Klenk H.-P."/>
            <person name="Eisen J.A."/>
        </authorList>
    </citation>
    <scope>NUCLEOTIDE SEQUENCE [LARGE SCALE GENOMIC DNA]</scope>
    <source>
        <strain evidence="3">DSM 21211 / LMG 22137 / NRRL B-23946 / LB-34</strain>
    </source>
</reference>
<accession>E8UA38</accession>
<feature type="signal peptide" evidence="1">
    <location>
        <begin position="1"/>
        <end position="24"/>
    </location>
</feature>
<dbReference type="HOGENOM" id="CLU_965489_0_0_0"/>
<name>E8UA38_DEIML</name>
<dbReference type="Proteomes" id="UP000008635">
    <property type="component" value="Chromosome"/>
</dbReference>
<dbReference type="RefSeq" id="WP_013557432.1">
    <property type="nucleotide sequence ID" value="NC_014958.1"/>
</dbReference>
<keyword evidence="1" id="KW-0732">Signal</keyword>
<dbReference type="OrthoDB" id="68230at2"/>
<organism evidence="2 3">
    <name type="scientific">Deinococcus maricopensis (strain DSM 21211 / LMG 22137 / NRRL B-23946 / LB-34)</name>
    <dbReference type="NCBI Taxonomy" id="709986"/>
    <lineage>
        <taxon>Bacteria</taxon>
        <taxon>Thermotogati</taxon>
        <taxon>Deinococcota</taxon>
        <taxon>Deinococci</taxon>
        <taxon>Deinococcales</taxon>
        <taxon>Deinococcaceae</taxon>
        <taxon>Deinococcus</taxon>
    </lineage>
</organism>
<protein>
    <submittedName>
        <fullName evidence="2">Uncharacterized protein</fullName>
    </submittedName>
</protein>
<dbReference type="InterPro" id="IPR029058">
    <property type="entry name" value="AB_hydrolase_fold"/>
</dbReference>
<dbReference type="KEGG" id="dmr:Deima_2289"/>